<evidence type="ECO:0000259" key="4">
    <source>
        <dbReference type="Pfam" id="PF16135"/>
    </source>
</evidence>
<evidence type="ECO:0000256" key="2">
    <source>
        <dbReference type="ARBA" id="ARBA00023242"/>
    </source>
</evidence>
<accession>A0ABS8RNT5</accession>
<protein>
    <recommendedName>
        <fullName evidence="4">Tify domain-containing protein</fullName>
    </recommendedName>
</protein>
<proteinExistence type="predicted"/>
<gene>
    <name evidence="5" type="ORF">HAX54_042607</name>
</gene>
<dbReference type="Pfam" id="PF16135">
    <property type="entry name" value="TDBD"/>
    <property type="match status" value="1"/>
</dbReference>
<reference evidence="5 6" key="1">
    <citation type="journal article" date="2021" name="BMC Genomics">
        <title>Datura genome reveals duplications of psychoactive alkaloid biosynthetic genes and high mutation rate following tissue culture.</title>
        <authorList>
            <person name="Rajewski A."/>
            <person name="Carter-House D."/>
            <person name="Stajich J."/>
            <person name="Litt A."/>
        </authorList>
    </citation>
    <scope>NUCLEOTIDE SEQUENCE [LARGE SCALE GENOMIC DNA]</scope>
    <source>
        <strain evidence="5">AR-01</strain>
    </source>
</reference>
<sequence>MSFHDKDFWIPKCGGHLSDGEAVFGSSSRIDVKRVHRLFSSTAEPDLFPNKKQAIHTSLGKSTLGISVTNSTCWETSSGLQSGEDQFIDRLFGVDTTRPVDLTEKSMSLGNTGNSTIRKKVIDNQIGDDPLVGLSMSYDIEEPQICISDSRIRKVNVNQVEDSENACHSPIENNINMPINQVHNRASETSFLSVSQAYGKEGESQAYNPGAISSRSIGSNIEKGHSTAPIPDSYTRGDSDRVFGFELVSDIDALERPISGYNYLHYQSSVHTSETRCDKQQLDGSNANAIDISSQTSKPRTDPIPKHKLESKPAHKGAPNSFPSNVRSLLATGIFDGVPVKYVLSQQELRGIIKGSGYQCGCQPCIYSKVLNAYEFERHAGCKTKHPNNHIYFENGKTIYQITQELRSTPQSLLFEAIQTVTGSPINQKAFQIWKESFKAAIRELQRIYGKEELNL</sequence>
<feature type="domain" description="Tify" evidence="4">
    <location>
        <begin position="351"/>
        <end position="406"/>
    </location>
</feature>
<keyword evidence="6" id="KW-1185">Reference proteome</keyword>
<dbReference type="Proteomes" id="UP000823775">
    <property type="component" value="Unassembled WGS sequence"/>
</dbReference>
<evidence type="ECO:0000313" key="6">
    <source>
        <dbReference type="Proteomes" id="UP000823775"/>
    </source>
</evidence>
<evidence type="ECO:0000313" key="5">
    <source>
        <dbReference type="EMBL" id="MCD7448473.1"/>
    </source>
</evidence>
<dbReference type="PANTHER" id="PTHR47025:SF10">
    <property type="entry name" value="DNA-BINDING PROTEIN"/>
    <property type="match status" value="1"/>
</dbReference>
<comment type="subcellular location">
    <subcellularLocation>
        <location evidence="1">Nucleus</location>
    </subcellularLocation>
</comment>
<keyword evidence="2" id="KW-0539">Nucleus</keyword>
<name>A0ABS8RNT5_DATST</name>
<organism evidence="5 6">
    <name type="scientific">Datura stramonium</name>
    <name type="common">Jimsonweed</name>
    <name type="synonym">Common thornapple</name>
    <dbReference type="NCBI Taxonomy" id="4076"/>
    <lineage>
        <taxon>Eukaryota</taxon>
        <taxon>Viridiplantae</taxon>
        <taxon>Streptophyta</taxon>
        <taxon>Embryophyta</taxon>
        <taxon>Tracheophyta</taxon>
        <taxon>Spermatophyta</taxon>
        <taxon>Magnoliopsida</taxon>
        <taxon>eudicotyledons</taxon>
        <taxon>Gunneridae</taxon>
        <taxon>Pentapetalae</taxon>
        <taxon>asterids</taxon>
        <taxon>lamiids</taxon>
        <taxon>Solanales</taxon>
        <taxon>Solanaceae</taxon>
        <taxon>Solanoideae</taxon>
        <taxon>Datureae</taxon>
        <taxon>Datura</taxon>
    </lineage>
</organism>
<comment type="caution">
    <text evidence="5">The sequence shown here is derived from an EMBL/GenBank/DDBJ whole genome shotgun (WGS) entry which is preliminary data.</text>
</comment>
<feature type="compositionally biased region" description="Polar residues" evidence="3">
    <location>
        <begin position="288"/>
        <end position="298"/>
    </location>
</feature>
<feature type="region of interest" description="Disordered" evidence="3">
    <location>
        <begin position="288"/>
        <end position="321"/>
    </location>
</feature>
<dbReference type="PANTHER" id="PTHR47025">
    <property type="entry name" value="AUTOIMMUNE REGULATOR"/>
    <property type="match status" value="1"/>
</dbReference>
<evidence type="ECO:0000256" key="1">
    <source>
        <dbReference type="ARBA" id="ARBA00004123"/>
    </source>
</evidence>
<feature type="compositionally biased region" description="Basic and acidic residues" evidence="3">
    <location>
        <begin position="299"/>
        <end position="313"/>
    </location>
</feature>
<dbReference type="EMBL" id="JACEIK010000063">
    <property type="protein sequence ID" value="MCD7448473.1"/>
    <property type="molecule type" value="Genomic_DNA"/>
</dbReference>
<dbReference type="InterPro" id="IPR032308">
    <property type="entry name" value="TDBD"/>
</dbReference>
<evidence type="ECO:0000256" key="3">
    <source>
        <dbReference type="SAM" id="MobiDB-lite"/>
    </source>
</evidence>